<protein>
    <submittedName>
        <fullName evidence="1">Uncharacterized protein</fullName>
    </submittedName>
</protein>
<dbReference type="Proteomes" id="UP001455384">
    <property type="component" value="Chromosome"/>
</dbReference>
<keyword evidence="2" id="KW-1185">Reference proteome</keyword>
<accession>A0ABZ3CJR9</accession>
<organism evidence="1 2">
    <name type="scientific">Salinicoccus bachuensis</name>
    <dbReference type="NCBI Taxonomy" id="3136731"/>
    <lineage>
        <taxon>Bacteria</taxon>
        <taxon>Bacillati</taxon>
        <taxon>Bacillota</taxon>
        <taxon>Bacilli</taxon>
        <taxon>Bacillales</taxon>
        <taxon>Staphylococcaceae</taxon>
        <taxon>Salinicoccus</taxon>
    </lineage>
</organism>
<gene>
    <name evidence="1" type="ORF">RQP18_03635</name>
</gene>
<sequence>MKTYNLKNLDEQNNRRRDIAIKAVKKADPDFHKGKRKFDIPRKTEGKQEILDRLEREENELLH</sequence>
<reference evidence="2" key="1">
    <citation type="submission" date="2023-10" db="EMBL/GenBank/DDBJ databases">
        <title>Genome analysis and identification of Salinococcus sp. Bachu38 nov., a PGPR from the rhizosphere of Tamarix.</title>
        <authorList>
            <person name="Liang Z."/>
            <person name="Zhang X."/>
            <person name="Jia J."/>
            <person name="Chen X."/>
            <person name="Wang Y."/>
            <person name="Wang Q."/>
            <person name="Wang R."/>
        </authorList>
    </citation>
    <scope>NUCLEOTIDE SEQUENCE [LARGE SCALE GENOMIC DNA]</scope>
    <source>
        <strain evidence="2">Bachu38</strain>
    </source>
</reference>
<proteinExistence type="predicted"/>
<evidence type="ECO:0000313" key="2">
    <source>
        <dbReference type="Proteomes" id="UP001455384"/>
    </source>
</evidence>
<dbReference type="EMBL" id="CP138333">
    <property type="protein sequence ID" value="WZX30288.1"/>
    <property type="molecule type" value="Genomic_DNA"/>
</dbReference>
<evidence type="ECO:0000313" key="1">
    <source>
        <dbReference type="EMBL" id="WZX30288.1"/>
    </source>
</evidence>
<name>A0ABZ3CJR9_9STAP</name>
<dbReference type="RefSeq" id="WP_342388807.1">
    <property type="nucleotide sequence ID" value="NZ_CP138333.2"/>
</dbReference>